<evidence type="ECO:0000256" key="1">
    <source>
        <dbReference type="ARBA" id="ARBA00001964"/>
    </source>
</evidence>
<dbReference type="InterPro" id="IPR029061">
    <property type="entry name" value="THDP-binding"/>
</dbReference>
<dbReference type="CDD" id="cd02012">
    <property type="entry name" value="TPP_TK"/>
    <property type="match status" value="1"/>
</dbReference>
<feature type="domain" description="Transketolase N-terminal" evidence="4">
    <location>
        <begin position="11"/>
        <end position="280"/>
    </location>
</feature>
<keyword evidence="5" id="KW-0808">Transferase</keyword>
<dbReference type="AlphaFoldDB" id="A0A379MPT3"/>
<proteinExistence type="inferred from homology"/>
<organism evidence="5 6">
    <name type="scientific">Rikenella microfusus</name>
    <dbReference type="NCBI Taxonomy" id="28139"/>
    <lineage>
        <taxon>Bacteria</taxon>
        <taxon>Pseudomonadati</taxon>
        <taxon>Bacteroidota</taxon>
        <taxon>Bacteroidia</taxon>
        <taxon>Bacteroidales</taxon>
        <taxon>Rikenellaceae</taxon>
        <taxon>Rikenella</taxon>
    </lineage>
</organism>
<comment type="cofactor">
    <cofactor evidence="1">
        <name>thiamine diphosphate</name>
        <dbReference type="ChEBI" id="CHEBI:58937"/>
    </cofactor>
</comment>
<reference evidence="5 6" key="1">
    <citation type="submission" date="2018-06" db="EMBL/GenBank/DDBJ databases">
        <authorList>
            <consortium name="Pathogen Informatics"/>
            <person name="Doyle S."/>
        </authorList>
    </citation>
    <scope>NUCLEOTIDE SEQUENCE [LARGE SCALE GENOMIC DNA]</scope>
    <source>
        <strain evidence="5 6">NCTC11190</strain>
    </source>
</reference>
<evidence type="ECO:0000259" key="4">
    <source>
        <dbReference type="Pfam" id="PF00456"/>
    </source>
</evidence>
<dbReference type="RefSeq" id="WP_027290389.1">
    <property type="nucleotide sequence ID" value="NZ_CANTWR010000007.1"/>
</dbReference>
<dbReference type="GO" id="GO:0004802">
    <property type="term" value="F:transketolase activity"/>
    <property type="evidence" value="ECO:0007669"/>
    <property type="project" value="UniProtKB-EC"/>
</dbReference>
<dbReference type="SUPFAM" id="SSF52518">
    <property type="entry name" value="Thiamin diphosphate-binding fold (THDP-binding)"/>
    <property type="match status" value="1"/>
</dbReference>
<gene>
    <name evidence="5" type="primary">tktB</name>
    <name evidence="5" type="ORF">NCTC11190_00848</name>
</gene>
<dbReference type="OrthoDB" id="8732661at2"/>
<dbReference type="Proteomes" id="UP000255233">
    <property type="component" value="Unassembled WGS sequence"/>
</dbReference>
<evidence type="ECO:0000313" key="6">
    <source>
        <dbReference type="Proteomes" id="UP000255233"/>
    </source>
</evidence>
<name>A0A379MPT3_9BACT</name>
<accession>A0A379MPT3</accession>
<evidence type="ECO:0000256" key="3">
    <source>
        <dbReference type="ARBA" id="ARBA00023052"/>
    </source>
</evidence>
<dbReference type="Gene3D" id="3.40.50.970">
    <property type="match status" value="1"/>
</dbReference>
<protein>
    <submittedName>
        <fullName evidence="5">Transketolase 2</fullName>
        <ecNumber evidence="5">2.2.1.1</ecNumber>
    </submittedName>
</protein>
<sequence>MAEITQLETIAAQVRRDIVRMVASAASGHPGGSLGAADVLTALYFDVMNIPQERIAQFAPGSDHGIGEDVFYLSNGHISPLFYSILARRGYFPAEELGGFRRIGTRVQGHPTPAKGLPGVRAASGSLGQGLSVAVGNALAKRLSGDDAHRVFVMMGDGELEEGQIWEAAMFAAARGVDNLVGIVDMNGQQIDGTCADVLGMGCARQLRAKWEAFGWTVLDMDGHDMRNIVDTLRYAKNDVCGHGKPVVILAKTVMGRGVDFMAGTNEWHGKAPSAEQAEAALAQLPTTSLGDY</sequence>
<dbReference type="PANTHER" id="PTHR47514:SF1">
    <property type="entry name" value="TRANSKETOLASE N-TERMINAL SECTION-RELATED"/>
    <property type="match status" value="1"/>
</dbReference>
<evidence type="ECO:0000256" key="2">
    <source>
        <dbReference type="ARBA" id="ARBA00007131"/>
    </source>
</evidence>
<dbReference type="Pfam" id="PF00456">
    <property type="entry name" value="Transketolase_N"/>
    <property type="match status" value="1"/>
</dbReference>
<comment type="similarity">
    <text evidence="2">Belongs to the transketolase family.</text>
</comment>
<keyword evidence="3" id="KW-0786">Thiamine pyrophosphate</keyword>
<dbReference type="InterPro" id="IPR005474">
    <property type="entry name" value="Transketolase_N"/>
</dbReference>
<evidence type="ECO:0000313" key="5">
    <source>
        <dbReference type="EMBL" id="SUE33638.1"/>
    </source>
</evidence>
<keyword evidence="6" id="KW-1185">Reference proteome</keyword>
<dbReference type="EMBL" id="UGVL01000001">
    <property type="protein sequence ID" value="SUE33638.1"/>
    <property type="molecule type" value="Genomic_DNA"/>
</dbReference>
<dbReference type="EC" id="2.2.1.1" evidence="5"/>
<dbReference type="STRING" id="880526.GCA_000427365_00599"/>
<dbReference type="PANTHER" id="PTHR47514">
    <property type="entry name" value="TRANSKETOLASE N-TERMINAL SECTION-RELATED"/>
    <property type="match status" value="1"/>
</dbReference>